<accession>A0A250X7Y2</accession>
<dbReference type="OrthoDB" id="68317at2759"/>
<name>A0A250X7Y2_9CHLO</name>
<dbReference type="STRING" id="1157962.A0A250X7Y2"/>
<dbReference type="Pfam" id="PF00233">
    <property type="entry name" value="PDEase_I"/>
    <property type="match status" value="1"/>
</dbReference>
<sequence>MQASAFALLKEGPLNFLRLMMNPVAANFRKEVINAVLATDMHNHHSIISAFNIKFKPPPPDAQPPLSGLMCKNSCTFSDGNVLMWTLDDDARSLVMQMSLKCADLGAIAADYDIHALWVQRLQEEFHNQGDAEKALGIPVSPLMDRTCVIDALAAVQPQFFKDAALPLFKSFSSVFRDCDQLLINTENNLRRRLEVVFF</sequence>
<dbReference type="AlphaFoldDB" id="A0A250X7Y2"/>
<comment type="caution">
    <text evidence="4">The sequence shown here is derived from an EMBL/GenBank/DDBJ whole genome shotgun (WGS) entry which is preliminary data.</text>
</comment>
<keyword evidence="1" id="KW-0479">Metal-binding</keyword>
<dbReference type="InterPro" id="IPR002073">
    <property type="entry name" value="PDEase_catalytic_dom"/>
</dbReference>
<dbReference type="GO" id="GO:0007165">
    <property type="term" value="P:signal transduction"/>
    <property type="evidence" value="ECO:0007669"/>
    <property type="project" value="InterPro"/>
</dbReference>
<evidence type="ECO:0000256" key="1">
    <source>
        <dbReference type="ARBA" id="ARBA00022723"/>
    </source>
</evidence>
<keyword evidence="2" id="KW-0378">Hydrolase</keyword>
<dbReference type="GO" id="GO:0046872">
    <property type="term" value="F:metal ion binding"/>
    <property type="evidence" value="ECO:0007669"/>
    <property type="project" value="UniProtKB-KW"/>
</dbReference>
<keyword evidence="5" id="KW-1185">Reference proteome</keyword>
<dbReference type="Gene3D" id="1.10.1300.10">
    <property type="entry name" value="3'5'-cyclic nucleotide phosphodiesterase, catalytic domain"/>
    <property type="match status" value="1"/>
</dbReference>
<gene>
    <name evidence="4" type="ORF">CEUSTIGMA_g6615.t1</name>
</gene>
<evidence type="ECO:0000259" key="3">
    <source>
        <dbReference type="PROSITE" id="PS51845"/>
    </source>
</evidence>
<dbReference type="Proteomes" id="UP000232323">
    <property type="component" value="Unassembled WGS sequence"/>
</dbReference>
<dbReference type="InterPro" id="IPR036971">
    <property type="entry name" value="PDEase_catalytic_dom_sf"/>
</dbReference>
<dbReference type="GO" id="GO:0004114">
    <property type="term" value="F:3',5'-cyclic-nucleotide phosphodiesterase activity"/>
    <property type="evidence" value="ECO:0007669"/>
    <property type="project" value="InterPro"/>
</dbReference>
<proteinExistence type="predicted"/>
<dbReference type="PROSITE" id="PS51845">
    <property type="entry name" value="PDEASE_I_2"/>
    <property type="match status" value="1"/>
</dbReference>
<organism evidence="4 5">
    <name type="scientific">Chlamydomonas eustigma</name>
    <dbReference type="NCBI Taxonomy" id="1157962"/>
    <lineage>
        <taxon>Eukaryota</taxon>
        <taxon>Viridiplantae</taxon>
        <taxon>Chlorophyta</taxon>
        <taxon>core chlorophytes</taxon>
        <taxon>Chlorophyceae</taxon>
        <taxon>CS clade</taxon>
        <taxon>Chlamydomonadales</taxon>
        <taxon>Chlamydomonadaceae</taxon>
        <taxon>Chlamydomonas</taxon>
    </lineage>
</organism>
<evidence type="ECO:0000313" key="4">
    <source>
        <dbReference type="EMBL" id="GAX79175.1"/>
    </source>
</evidence>
<dbReference type="PANTHER" id="PTHR11347">
    <property type="entry name" value="CYCLIC NUCLEOTIDE PHOSPHODIESTERASE"/>
    <property type="match status" value="1"/>
</dbReference>
<feature type="domain" description="PDEase" evidence="3">
    <location>
        <begin position="1"/>
        <end position="199"/>
    </location>
</feature>
<dbReference type="SUPFAM" id="SSF109604">
    <property type="entry name" value="HD-domain/PDEase-like"/>
    <property type="match status" value="1"/>
</dbReference>
<evidence type="ECO:0000256" key="2">
    <source>
        <dbReference type="ARBA" id="ARBA00022801"/>
    </source>
</evidence>
<reference evidence="4 5" key="1">
    <citation type="submission" date="2017-08" db="EMBL/GenBank/DDBJ databases">
        <title>Acidophilic green algal genome provides insights into adaptation to an acidic environment.</title>
        <authorList>
            <person name="Hirooka S."/>
            <person name="Hirose Y."/>
            <person name="Kanesaki Y."/>
            <person name="Higuchi S."/>
            <person name="Fujiwara T."/>
            <person name="Onuma R."/>
            <person name="Era A."/>
            <person name="Ohbayashi R."/>
            <person name="Uzuka A."/>
            <person name="Nozaki H."/>
            <person name="Yoshikawa H."/>
            <person name="Miyagishima S.Y."/>
        </authorList>
    </citation>
    <scope>NUCLEOTIDE SEQUENCE [LARGE SCALE GENOMIC DNA]</scope>
    <source>
        <strain evidence="4 5">NIES-2499</strain>
    </source>
</reference>
<dbReference type="EMBL" id="BEGY01000039">
    <property type="protein sequence ID" value="GAX79175.1"/>
    <property type="molecule type" value="Genomic_DNA"/>
</dbReference>
<protein>
    <recommendedName>
        <fullName evidence="3">PDEase domain-containing protein</fullName>
    </recommendedName>
</protein>
<evidence type="ECO:0000313" key="5">
    <source>
        <dbReference type="Proteomes" id="UP000232323"/>
    </source>
</evidence>